<feature type="binding site" evidence="9">
    <location>
        <position position="606"/>
    </location>
    <ligand>
        <name>Zn(2+)</name>
        <dbReference type="ChEBI" id="CHEBI:29105"/>
    </ligand>
</feature>
<dbReference type="Pfam" id="PF02272">
    <property type="entry name" value="DHHA1"/>
    <property type="match status" value="1"/>
</dbReference>
<keyword evidence="5 9" id="KW-0067">ATP-binding</keyword>
<evidence type="ECO:0000256" key="9">
    <source>
        <dbReference type="HAMAP-Rule" id="MF_03133"/>
    </source>
</evidence>
<feature type="binding site" evidence="9">
    <location>
        <position position="704"/>
    </location>
    <ligand>
        <name>Zn(2+)</name>
        <dbReference type="ChEBI" id="CHEBI:29105"/>
    </ligand>
</feature>
<dbReference type="EMBL" id="JASJQH010006877">
    <property type="protein sequence ID" value="KAK9729664.1"/>
    <property type="molecule type" value="Genomic_DNA"/>
</dbReference>
<dbReference type="InterPro" id="IPR050058">
    <property type="entry name" value="Ala-tRNA_ligase"/>
</dbReference>
<dbReference type="InterPro" id="IPR018165">
    <property type="entry name" value="Ala-tRNA-synth_IIc_core"/>
</dbReference>
<dbReference type="CDD" id="cd00673">
    <property type="entry name" value="AlaRS_core"/>
    <property type="match status" value="1"/>
</dbReference>
<reference evidence="11 12" key="1">
    <citation type="submission" date="2023-04" db="EMBL/GenBank/DDBJ databases">
        <title>Genome of Basidiobolus ranarum AG-B5.</title>
        <authorList>
            <person name="Stajich J.E."/>
            <person name="Carter-House D."/>
            <person name="Gryganskyi A."/>
        </authorList>
    </citation>
    <scope>NUCLEOTIDE SEQUENCE [LARGE SCALE GENOMIC DNA]</scope>
    <source>
        <strain evidence="11 12">AG-B5</strain>
    </source>
</reference>
<evidence type="ECO:0000256" key="5">
    <source>
        <dbReference type="ARBA" id="ARBA00022840"/>
    </source>
</evidence>
<evidence type="ECO:0000256" key="6">
    <source>
        <dbReference type="ARBA" id="ARBA00022884"/>
    </source>
</evidence>
<keyword evidence="6 9" id="KW-0694">RNA-binding</keyword>
<dbReference type="InterPro" id="IPR018162">
    <property type="entry name" value="Ala-tRNA-ligase_IIc_anticod-bd"/>
</dbReference>
<dbReference type="InterPro" id="IPR002318">
    <property type="entry name" value="Ala-tRNA-lgiase_IIc"/>
</dbReference>
<dbReference type="Gene3D" id="3.10.310.40">
    <property type="match status" value="1"/>
</dbReference>
<proteinExistence type="inferred from homology"/>
<dbReference type="SUPFAM" id="SSF101353">
    <property type="entry name" value="Putative anticodon-binding domain of alanyl-tRNA synthetase (AlaRS)"/>
    <property type="match status" value="1"/>
</dbReference>
<keyword evidence="12" id="KW-1185">Reference proteome</keyword>
<evidence type="ECO:0000256" key="7">
    <source>
        <dbReference type="ARBA" id="ARBA00022917"/>
    </source>
</evidence>
<comment type="domain">
    <text evidence="9">Consists of three domains; the N-terminal catalytic domain, the editing domain and the C-terminal C-Ala domain. The editing domain removes incorrectly charged amino acids, while the C-Ala domain, along with tRNA(Ala), serves as a bridge to cooperatively bring together the editing and aminoacylation centers thus stimulating deacylation of misacylated tRNAs.</text>
</comment>
<dbReference type="HAMAP" id="MF_00036_B">
    <property type="entry name" value="Ala_tRNA_synth_B"/>
    <property type="match status" value="1"/>
</dbReference>
<name>A0ABR2WBR8_9FUNG</name>
<keyword evidence="9" id="KW-0479">Metal-binding</keyword>
<comment type="cofactor">
    <cofactor evidence="9">
        <name>Zn(2+)</name>
        <dbReference type="ChEBI" id="CHEBI:29105"/>
    </cofactor>
    <text evidence="9">Binds 1 zinc ion per subunit.</text>
</comment>
<dbReference type="EC" id="6.1.1.7" evidence="9"/>
<dbReference type="Pfam" id="PF07973">
    <property type="entry name" value="tRNA_SAD"/>
    <property type="match status" value="1"/>
</dbReference>
<evidence type="ECO:0000256" key="4">
    <source>
        <dbReference type="ARBA" id="ARBA00022741"/>
    </source>
</evidence>
<comment type="function">
    <text evidence="9">Catalyzes the attachment of alanine to tRNA(Ala) in a two-step reaction: alanine is first activated by ATP to form Ala-AMP and then transferred to the acceptor end of tRNA(Ala). Also edits incorrectly charged tRNA(Ala) via its editing domain.</text>
</comment>
<keyword evidence="3 9" id="KW-0436">Ligase</keyword>
<dbReference type="InterPro" id="IPR009000">
    <property type="entry name" value="Transl_B-barrel_sf"/>
</dbReference>
<keyword evidence="4 9" id="KW-0547">Nucleotide-binding</keyword>
<comment type="similarity">
    <text evidence="1">Belongs to the class-II aminoacyl-tRNA synthetase family. Alax-L subfamily.</text>
</comment>
<protein>
    <recommendedName>
        <fullName evidence="9">Alanine--tRNA ligase</fullName>
        <ecNumber evidence="9">6.1.1.7</ecNumber>
    </recommendedName>
    <alternativeName>
        <fullName evidence="9">Alanyl-tRNA synthetase</fullName>
        <shortName evidence="9">AlaRS</shortName>
    </alternativeName>
</protein>
<dbReference type="SUPFAM" id="SSF55186">
    <property type="entry name" value="ThrRS/AlaRS common domain"/>
    <property type="match status" value="1"/>
</dbReference>
<comment type="catalytic activity">
    <reaction evidence="9">
        <text>tRNA(Ala) + L-alanine + ATP = L-alanyl-tRNA(Ala) + AMP + diphosphate</text>
        <dbReference type="Rhea" id="RHEA:12540"/>
        <dbReference type="Rhea" id="RHEA-COMP:9657"/>
        <dbReference type="Rhea" id="RHEA-COMP:9923"/>
        <dbReference type="ChEBI" id="CHEBI:30616"/>
        <dbReference type="ChEBI" id="CHEBI:33019"/>
        <dbReference type="ChEBI" id="CHEBI:57972"/>
        <dbReference type="ChEBI" id="CHEBI:78442"/>
        <dbReference type="ChEBI" id="CHEBI:78497"/>
        <dbReference type="ChEBI" id="CHEBI:456215"/>
        <dbReference type="EC" id="6.1.1.7"/>
    </reaction>
</comment>
<dbReference type="NCBIfam" id="TIGR00344">
    <property type="entry name" value="alaS"/>
    <property type="match status" value="1"/>
</dbReference>
<evidence type="ECO:0000313" key="11">
    <source>
        <dbReference type="EMBL" id="KAK9729664.1"/>
    </source>
</evidence>
<dbReference type="Gene3D" id="2.40.30.130">
    <property type="match status" value="1"/>
</dbReference>
<dbReference type="InterPro" id="IPR023033">
    <property type="entry name" value="Ala_tRNA_ligase_euk/bac"/>
</dbReference>
<feature type="binding site" evidence="9">
    <location>
        <position position="708"/>
    </location>
    <ligand>
        <name>Zn(2+)</name>
        <dbReference type="ChEBI" id="CHEBI:29105"/>
    </ligand>
</feature>
<feature type="domain" description="Alanyl-transfer RNA synthetases family profile" evidence="10">
    <location>
        <begin position="35"/>
        <end position="747"/>
    </location>
</feature>
<keyword evidence="8 9" id="KW-0030">Aminoacyl-tRNA synthetase</keyword>
<keyword evidence="9" id="KW-0496">Mitochondrion</keyword>
<dbReference type="PANTHER" id="PTHR11777:SF9">
    <property type="entry name" value="ALANINE--TRNA LIGASE, CYTOPLASMIC"/>
    <property type="match status" value="1"/>
</dbReference>
<comment type="caution">
    <text evidence="11">The sequence shown here is derived from an EMBL/GenBank/DDBJ whole genome shotgun (WGS) entry which is preliminary data.</text>
</comment>
<keyword evidence="7 9" id="KW-0648">Protein biosynthesis</keyword>
<sequence>MRRPFITSLLSVSFRGRDKLSTLKTEQCRRLFKNLSSVEIREKFLEYFVKQEHQKLPSSSLIPHNDKTLLFTNAGMVPFKENFLKPDTAPFKKVVTIQKCMRAGGKHNDLDNVGHTPRHHTFFEMMGCFSFGGYTKETVIRLAWNFLTKVLELPENRLRVSVLETDEKSYNFWKNEMGLSAEKIIRCDEKDNFWSMGDGEGPCGPCTEIFWDTQRDTDDEDRWLEIWNLVFMEYYRKSDGTLEKLPTPCIDTGLGMERLASVLQRKESNFEIDSFVTISEGINELMKKSLLQEETASSSINKNIIADHLRASAFLISDGVVPSNIGRGYVLRRIIRRAVRAGRQLGFRDPFLTQLYPNLIDSLGSGFYPEIRERENTVKLVLEQEEKIFLNTLEKGLNLLENVFQNTTYSNTMRIPGEIAFQLYDTHGFPIDLTELIAKERGWSVDLSGFIELQQEQKKASRNTWKSLGISEKARFTEWRSQNITPTFTGYNLIDPQDCKILGINLSDKDLVITLDNCPFYGLGGGQVADKGYIQSTDGQRWEVTDVFQPYEKALALRIRPEGNGCQDLGELDPDMLEGLKVGSVVKAVVDTDYREGAAIHHTATHLLNAALKNVLKKEVMQAGSLVENGRLRFDFTHGKQLSQDQIEQIEEWVNQAALSAIALETKELPLQDAIDSGAVASFTEKYSEVVRIIDIPNFSKELCGGTHVRNTKSIYPFKIVSEGSVAAGTRRIEAIAGQSCVGWLREQYNVFNRIAKGFKSTPAAFENQLSKLVEHNKSLQKQVSFYSEKQAIAPDQNEPIIETLQDITMKIHQIDPDFDNQFIAKRANFLKTSEPDTVHILTSNNNIMVTLDKSRYPKIHAGKVLQNILQKLGGKGGGQKEMAQGRLPNLTNVVDEVKSCLQEDILQ</sequence>
<accession>A0ABR2WBR8</accession>
<dbReference type="InterPro" id="IPR045864">
    <property type="entry name" value="aa-tRNA-synth_II/BPL/LPL"/>
</dbReference>
<gene>
    <name evidence="9" type="primary">ALA1</name>
    <name evidence="11" type="ORF">K7432_000072</name>
</gene>
<keyword evidence="9" id="KW-0862">Zinc</keyword>
<evidence type="ECO:0000313" key="12">
    <source>
        <dbReference type="Proteomes" id="UP001479436"/>
    </source>
</evidence>
<dbReference type="PANTHER" id="PTHR11777">
    <property type="entry name" value="ALANYL-TRNA SYNTHETASE"/>
    <property type="match status" value="1"/>
</dbReference>
<dbReference type="InterPro" id="IPR012947">
    <property type="entry name" value="tRNA_SAD"/>
</dbReference>
<keyword evidence="2 9" id="KW-0820">tRNA-binding</keyword>
<dbReference type="Gene3D" id="3.30.54.20">
    <property type="match status" value="1"/>
</dbReference>
<evidence type="ECO:0000259" key="10">
    <source>
        <dbReference type="PROSITE" id="PS50860"/>
    </source>
</evidence>
<feature type="binding site" evidence="9">
    <location>
        <position position="602"/>
    </location>
    <ligand>
        <name>Zn(2+)</name>
        <dbReference type="ChEBI" id="CHEBI:29105"/>
    </ligand>
</feature>
<dbReference type="Pfam" id="PF01411">
    <property type="entry name" value="tRNA-synt_2c"/>
    <property type="match status" value="1"/>
</dbReference>
<evidence type="ECO:0000256" key="3">
    <source>
        <dbReference type="ARBA" id="ARBA00022598"/>
    </source>
</evidence>
<dbReference type="SUPFAM" id="SSF50447">
    <property type="entry name" value="Translation proteins"/>
    <property type="match status" value="1"/>
</dbReference>
<keyword evidence="9" id="KW-0963">Cytoplasm</keyword>
<dbReference type="InterPro" id="IPR018164">
    <property type="entry name" value="Ala-tRNA-synth_IIc_N"/>
</dbReference>
<dbReference type="SMART" id="SM00863">
    <property type="entry name" value="tRNA_SAD"/>
    <property type="match status" value="1"/>
</dbReference>
<dbReference type="Gene3D" id="3.30.930.10">
    <property type="entry name" value="Bira Bifunctional Protein, Domain 2"/>
    <property type="match status" value="1"/>
</dbReference>
<evidence type="ECO:0000256" key="1">
    <source>
        <dbReference type="ARBA" id="ARBA00008429"/>
    </source>
</evidence>
<dbReference type="SUPFAM" id="SSF55681">
    <property type="entry name" value="Class II aaRS and biotin synthetases"/>
    <property type="match status" value="1"/>
</dbReference>
<dbReference type="PRINTS" id="PR00980">
    <property type="entry name" value="TRNASYNTHALA"/>
</dbReference>
<dbReference type="PROSITE" id="PS50860">
    <property type="entry name" value="AA_TRNA_LIGASE_II_ALA"/>
    <property type="match status" value="1"/>
</dbReference>
<evidence type="ECO:0000256" key="8">
    <source>
        <dbReference type="ARBA" id="ARBA00023146"/>
    </source>
</evidence>
<dbReference type="Proteomes" id="UP001479436">
    <property type="component" value="Unassembled WGS sequence"/>
</dbReference>
<dbReference type="Gene3D" id="3.30.980.10">
    <property type="entry name" value="Threonyl-trna Synthetase, Chain A, domain 2"/>
    <property type="match status" value="1"/>
</dbReference>
<dbReference type="InterPro" id="IPR003156">
    <property type="entry name" value="DHHA1_dom"/>
</dbReference>
<organism evidence="11 12">
    <name type="scientific">Basidiobolus ranarum</name>
    <dbReference type="NCBI Taxonomy" id="34480"/>
    <lineage>
        <taxon>Eukaryota</taxon>
        <taxon>Fungi</taxon>
        <taxon>Fungi incertae sedis</taxon>
        <taxon>Zoopagomycota</taxon>
        <taxon>Entomophthoromycotina</taxon>
        <taxon>Basidiobolomycetes</taxon>
        <taxon>Basidiobolales</taxon>
        <taxon>Basidiobolaceae</taxon>
        <taxon>Basidiobolus</taxon>
    </lineage>
</organism>
<comment type="subunit">
    <text evidence="9">Monomer.</text>
</comment>
<evidence type="ECO:0000256" key="2">
    <source>
        <dbReference type="ARBA" id="ARBA00022555"/>
    </source>
</evidence>
<comment type="subcellular location">
    <subcellularLocation>
        <location evidence="9">Mitochondrion</location>
    </subcellularLocation>
    <subcellularLocation>
        <location evidence="9">Cytoplasm</location>
    </subcellularLocation>
</comment>
<dbReference type="InterPro" id="IPR018163">
    <property type="entry name" value="Thr/Ala-tRNA-synth_IIc_edit"/>
</dbReference>